<dbReference type="Proteomes" id="UP000528460">
    <property type="component" value="Unassembled WGS sequence"/>
</dbReference>
<gene>
    <name evidence="2" type="ORF">HNS30_37420</name>
</gene>
<proteinExistence type="predicted"/>
<evidence type="ECO:0000313" key="3">
    <source>
        <dbReference type="Proteomes" id="UP000528460"/>
    </source>
</evidence>
<feature type="non-terminal residue" evidence="2">
    <location>
        <position position="1"/>
    </location>
</feature>
<dbReference type="EMBL" id="JABFJW010000525">
    <property type="protein sequence ID" value="NOK14708.1"/>
    <property type="molecule type" value="Genomic_DNA"/>
</dbReference>
<reference evidence="2 3" key="1">
    <citation type="submission" date="2020-05" db="EMBL/GenBank/DDBJ databases">
        <authorList>
            <person name="Whitworth D."/>
        </authorList>
    </citation>
    <scope>NUCLEOTIDE SEQUENCE [LARGE SCALE GENOMIC DNA]</scope>
    <source>
        <strain evidence="2 3">CA046A</strain>
    </source>
</reference>
<protein>
    <submittedName>
        <fullName evidence="2">Uncharacterized protein</fullName>
    </submittedName>
</protein>
<feature type="region of interest" description="Disordered" evidence="1">
    <location>
        <begin position="86"/>
        <end position="154"/>
    </location>
</feature>
<name>A0A7Y4NHJ2_9BACT</name>
<evidence type="ECO:0000256" key="1">
    <source>
        <dbReference type="SAM" id="MobiDB-lite"/>
    </source>
</evidence>
<dbReference type="AlphaFoldDB" id="A0A7Y4NHJ2"/>
<evidence type="ECO:0000313" key="2">
    <source>
        <dbReference type="EMBL" id="NOK14708.1"/>
    </source>
</evidence>
<organism evidence="2 3">
    <name type="scientific">Corallococcus exercitus</name>
    <dbReference type="NCBI Taxonomy" id="2316736"/>
    <lineage>
        <taxon>Bacteria</taxon>
        <taxon>Pseudomonadati</taxon>
        <taxon>Myxococcota</taxon>
        <taxon>Myxococcia</taxon>
        <taxon>Myxococcales</taxon>
        <taxon>Cystobacterineae</taxon>
        <taxon>Myxococcaceae</taxon>
        <taxon>Corallococcus</taxon>
    </lineage>
</organism>
<sequence>VLRAPPVVLPYAPEFEPGSAKEGLKLLRALAAVGGGQERLSMTGLFAEAPESEGRVELAPWLVAFALAAMLAEVAVRRFLSAPRVKVARERPAKKAMARGPTAAPVTDAKRSAATSSPAPEEPPEPKSEPPKPPAGVDSALEAARARARRRTGR</sequence>
<accession>A0A7Y4NHJ2</accession>
<comment type="caution">
    <text evidence="2">The sequence shown here is derived from an EMBL/GenBank/DDBJ whole genome shotgun (WGS) entry which is preliminary data.</text>
</comment>